<evidence type="ECO:0000313" key="2">
    <source>
        <dbReference type="Proteomes" id="UP000004810"/>
    </source>
</evidence>
<name>J9EV74_WUCBA</name>
<evidence type="ECO:0000313" key="1">
    <source>
        <dbReference type="EMBL" id="EJW86073.1"/>
    </source>
</evidence>
<dbReference type="EMBL" id="ADBV01000880">
    <property type="protein sequence ID" value="EJW86073.1"/>
    <property type="molecule type" value="Genomic_DNA"/>
</dbReference>
<reference evidence="2" key="1">
    <citation type="submission" date="2012-08" db="EMBL/GenBank/DDBJ databases">
        <title>The Genome Sequence of Wuchereria bancrofti.</title>
        <authorList>
            <person name="Nutman T.B."/>
            <person name="Fink D.L."/>
            <person name="Russ C."/>
            <person name="Young S."/>
            <person name="Zeng Q."/>
            <person name="Koehrsen M."/>
            <person name="Alvarado L."/>
            <person name="Berlin A."/>
            <person name="Chapman S.B."/>
            <person name="Chen Z."/>
            <person name="Freedman E."/>
            <person name="Gellesch M."/>
            <person name="Goldberg J."/>
            <person name="Griggs A."/>
            <person name="Gujja S."/>
            <person name="Heilman E.R."/>
            <person name="Heiman D."/>
            <person name="Hepburn T."/>
            <person name="Howarth C."/>
            <person name="Jen D."/>
            <person name="Larson L."/>
            <person name="Lewis B."/>
            <person name="Mehta T."/>
            <person name="Park D."/>
            <person name="Pearson M."/>
            <person name="Roberts A."/>
            <person name="Saif S."/>
            <person name="Shea T."/>
            <person name="Shenoy N."/>
            <person name="Sisk P."/>
            <person name="Stolte C."/>
            <person name="Sykes S."/>
            <person name="Walk T."/>
            <person name="White J."/>
            <person name="Yandava C."/>
            <person name="Haas B."/>
            <person name="Henn M.R."/>
            <person name="Nusbaum C."/>
            <person name="Birren B."/>
        </authorList>
    </citation>
    <scope>NUCLEOTIDE SEQUENCE [LARGE SCALE GENOMIC DNA]</scope>
    <source>
        <strain evidence="2">NA</strain>
    </source>
</reference>
<protein>
    <submittedName>
        <fullName evidence="1">Uncharacterized protein</fullName>
    </submittedName>
</protein>
<gene>
    <name evidence="1" type="ORF">WUBG_03014</name>
</gene>
<proteinExistence type="predicted"/>
<organism evidence="1 2">
    <name type="scientific">Wuchereria bancrofti</name>
    <dbReference type="NCBI Taxonomy" id="6293"/>
    <lineage>
        <taxon>Eukaryota</taxon>
        <taxon>Metazoa</taxon>
        <taxon>Ecdysozoa</taxon>
        <taxon>Nematoda</taxon>
        <taxon>Chromadorea</taxon>
        <taxon>Rhabditida</taxon>
        <taxon>Spirurina</taxon>
        <taxon>Spiruromorpha</taxon>
        <taxon>Filarioidea</taxon>
        <taxon>Onchocercidae</taxon>
        <taxon>Wuchereria</taxon>
    </lineage>
</organism>
<dbReference type="AlphaFoldDB" id="J9EV74"/>
<accession>J9EV74</accession>
<dbReference type="Proteomes" id="UP000004810">
    <property type="component" value="Unassembled WGS sequence"/>
</dbReference>
<comment type="caution">
    <text evidence="1">The sequence shown here is derived from an EMBL/GenBank/DDBJ whole genome shotgun (WGS) entry which is preliminary data.</text>
</comment>
<sequence length="223" mass="25107">METAEDVVNELLSLVEASSTNPMEEFLNDLVQVSSKDMMEQSFEDLLEIPTKNKIDEILDDLIDATCKDKVEELLNDTAKISSLNKAEEENLTDASTKDTMNRILAALEEASTEDTMNQQILKNLVTVNEPMEEILKEMSTISSSKDSTATLFKNSFSLEHLEEESSEALITESLAQSTEQSDAFNPNDSDFIVKLHFQSKNFYGGDATSIYAVRYETLLYWK</sequence>